<evidence type="ECO:0000259" key="2">
    <source>
        <dbReference type="PROSITE" id="PS00028"/>
    </source>
</evidence>
<proteinExistence type="predicted"/>
<evidence type="ECO:0000256" key="1">
    <source>
        <dbReference type="SAM" id="MobiDB-lite"/>
    </source>
</evidence>
<dbReference type="Proteomes" id="UP000800093">
    <property type="component" value="Unassembled WGS sequence"/>
</dbReference>
<reference evidence="4" key="1">
    <citation type="journal article" date="2020" name="Stud. Mycol.">
        <title>101 Dothideomycetes genomes: A test case for predicting lifestyles and emergence of pathogens.</title>
        <authorList>
            <person name="Haridas S."/>
            <person name="Albert R."/>
            <person name="Binder M."/>
            <person name="Bloem J."/>
            <person name="LaButti K."/>
            <person name="Salamov A."/>
            <person name="Andreopoulos B."/>
            <person name="Baker S."/>
            <person name="Barry K."/>
            <person name="Bills G."/>
            <person name="Bluhm B."/>
            <person name="Cannon C."/>
            <person name="Castanera R."/>
            <person name="Culley D."/>
            <person name="Daum C."/>
            <person name="Ezra D."/>
            <person name="Gonzalez J."/>
            <person name="Henrissat B."/>
            <person name="Kuo A."/>
            <person name="Liang C."/>
            <person name="Lipzen A."/>
            <person name="Lutzoni F."/>
            <person name="Magnuson J."/>
            <person name="Mondo S."/>
            <person name="Nolan M."/>
            <person name="Ohm R."/>
            <person name="Pangilinan J."/>
            <person name="Park H.-J."/>
            <person name="Ramirez L."/>
            <person name="Alfaro M."/>
            <person name="Sun H."/>
            <person name="Tritt A."/>
            <person name="Yoshinaga Y."/>
            <person name="Zwiers L.-H."/>
            <person name="Turgeon B."/>
            <person name="Goodwin S."/>
            <person name="Spatafora J."/>
            <person name="Crous P."/>
            <person name="Grigoriev I."/>
        </authorList>
    </citation>
    <scope>NUCLEOTIDE SEQUENCE [LARGE SCALE GENOMIC DNA]</scope>
    <source>
        <strain evidence="4">CBS 304.66</strain>
    </source>
</reference>
<feature type="region of interest" description="Disordered" evidence="1">
    <location>
        <begin position="524"/>
        <end position="543"/>
    </location>
</feature>
<dbReference type="InterPro" id="IPR013087">
    <property type="entry name" value="Znf_C2H2_type"/>
</dbReference>
<dbReference type="Gene3D" id="3.30.160.60">
    <property type="entry name" value="Classic Zinc Finger"/>
    <property type="match status" value="1"/>
</dbReference>
<dbReference type="EMBL" id="ML986594">
    <property type="protein sequence ID" value="KAF2267027.1"/>
    <property type="molecule type" value="Genomic_DNA"/>
</dbReference>
<dbReference type="OrthoDB" id="8922241at2759"/>
<gene>
    <name evidence="3" type="ORF">CC78DRAFT_102149</name>
</gene>
<feature type="domain" description="C2H2-type" evidence="2">
    <location>
        <begin position="549"/>
        <end position="570"/>
    </location>
</feature>
<evidence type="ECO:0000313" key="3">
    <source>
        <dbReference type="EMBL" id="KAF2267027.1"/>
    </source>
</evidence>
<protein>
    <recommendedName>
        <fullName evidence="2">C2H2-type domain-containing protein</fullName>
    </recommendedName>
</protein>
<feature type="compositionally biased region" description="Basic and acidic residues" evidence="1">
    <location>
        <begin position="563"/>
        <end position="586"/>
    </location>
</feature>
<feature type="compositionally biased region" description="Low complexity" evidence="1">
    <location>
        <begin position="365"/>
        <end position="376"/>
    </location>
</feature>
<feature type="region of interest" description="Disordered" evidence="1">
    <location>
        <begin position="362"/>
        <end position="404"/>
    </location>
</feature>
<organism evidence="3 4">
    <name type="scientific">Lojkania enalia</name>
    <dbReference type="NCBI Taxonomy" id="147567"/>
    <lineage>
        <taxon>Eukaryota</taxon>
        <taxon>Fungi</taxon>
        <taxon>Dikarya</taxon>
        <taxon>Ascomycota</taxon>
        <taxon>Pezizomycotina</taxon>
        <taxon>Dothideomycetes</taxon>
        <taxon>Pleosporomycetidae</taxon>
        <taxon>Pleosporales</taxon>
        <taxon>Pleosporales incertae sedis</taxon>
        <taxon>Lojkania</taxon>
    </lineage>
</organism>
<dbReference type="PROSITE" id="PS00028">
    <property type="entry name" value="ZINC_FINGER_C2H2_1"/>
    <property type="match status" value="1"/>
</dbReference>
<feature type="compositionally biased region" description="Polar residues" evidence="1">
    <location>
        <begin position="377"/>
        <end position="387"/>
    </location>
</feature>
<feature type="region of interest" description="Disordered" evidence="1">
    <location>
        <begin position="558"/>
        <end position="597"/>
    </location>
</feature>
<dbReference type="AlphaFoldDB" id="A0A9P4N5G5"/>
<accession>A0A9P4N5G5</accession>
<name>A0A9P4N5G5_9PLEO</name>
<evidence type="ECO:0000313" key="4">
    <source>
        <dbReference type="Proteomes" id="UP000800093"/>
    </source>
</evidence>
<sequence length="597" mass="65522">MYSADATLTNIRICCGDPVRYFATHCTQTRRHCLGCDKDLSNAREIVIDHGPSSCAIYAGCVGCRDDCFHTIHTPWGYRLNGKLDYSPRNEDIPTQAPALCMSKEYDYIASRSCFNIRARIRKMLRGKHMPRFHMPPIPSILPQARGENCGKRYELPEAEALEASSPPSIPELPGSQPLLASPIEPFEHGHFEPNDGPLELSATLGSAAGELYRQMHQQYDPEIADASTSLCAPVGRYDAVPIVQAVARSNLAAANSSGTRERDRVLDVERGTSIASVRAMLSSLATPSATVTEHEPLTARNQTPGIGSVTRGDDFGESHGPHSIPSAQSAGIPSSVSHGSCGSCGTYGGRYDPPWDCSSSGLCSTVSQTSEQSSTNITPTTPQIKSSEGAGRSDYPDAVFSGGDYYGQPRPVLNIPTRCSQEQRYHTSPRGVPLYDTNPPEYSSPSSAVQMRLWPGETYSHTSNQRTPHDGMALQIMPTNKQQEAFRLEVQGTNGLVASYSPHVGQCLPRYCQQCNQKFTGTYSKGNLDRHRREKHSGSSAARSVYKCSSCHKKYKRADARKKHEWEKHGRGLEPKKRLERKRPDGQAYELPVVMD</sequence>
<feature type="region of interest" description="Disordered" evidence="1">
    <location>
        <begin position="429"/>
        <end position="448"/>
    </location>
</feature>
<feature type="compositionally biased region" description="Basic and acidic residues" evidence="1">
    <location>
        <begin position="312"/>
        <end position="321"/>
    </location>
</feature>
<comment type="caution">
    <text evidence="3">The sequence shown here is derived from an EMBL/GenBank/DDBJ whole genome shotgun (WGS) entry which is preliminary data.</text>
</comment>
<keyword evidence="4" id="KW-1185">Reference proteome</keyword>
<feature type="region of interest" description="Disordered" evidence="1">
    <location>
        <begin position="287"/>
        <end position="333"/>
    </location>
</feature>